<evidence type="ECO:0000313" key="4">
    <source>
        <dbReference type="Proteomes" id="UP000216897"/>
    </source>
</evidence>
<evidence type="ECO:0000259" key="2">
    <source>
        <dbReference type="Pfam" id="PF03235"/>
    </source>
</evidence>
<dbReference type="Pfam" id="PF03235">
    <property type="entry name" value="GmrSD_N"/>
    <property type="match status" value="1"/>
</dbReference>
<feature type="domain" description="GmrSD restriction endonucleases N-terminal" evidence="2">
    <location>
        <begin position="53"/>
        <end position="203"/>
    </location>
</feature>
<keyword evidence="4" id="KW-1185">Reference proteome</keyword>
<name>A0ABX4GHQ3_9PSED</name>
<dbReference type="RefSeq" id="WP_095022834.1">
    <property type="nucleotide sequence ID" value="NZ_JAAQXW010000003.1"/>
</dbReference>
<dbReference type="EMBL" id="NQKG01000022">
    <property type="protein sequence ID" value="OZY53649.1"/>
    <property type="molecule type" value="Genomic_DNA"/>
</dbReference>
<feature type="region of interest" description="Disordered" evidence="1">
    <location>
        <begin position="1"/>
        <end position="31"/>
    </location>
</feature>
<evidence type="ECO:0000256" key="1">
    <source>
        <dbReference type="SAM" id="MobiDB-lite"/>
    </source>
</evidence>
<sequence>MTTESLKEELAEDGEVAGVEDEQEQFNSHEPFDPASISLSSKVVALDTVLRRIKNNTIQLAPDFQRNYVWNSERKSLLIESMMLRIPLPMFYVSEDRDGNWEVVDGLQRLTTIRDFVLGADGDGKGFQLKGLEFWGDLFDGKNFFTIENKMKMPRIINNIMEAELSFTIINPDTPEKVKRNIFKRINTGGMPLSMQEIRHALYQGAATKLLTSLIKSETYANLMGDTVKDSRMAARELALRYLAFHIQGWTKFKGDMDSYLSDTMRYINGDLQVDVSRPYNEERITTDFIKGLSRSHEIFGEHKFRRSRAGQRKTPINKSLFELWMYCFSRAGAPMYELILNDATQFRAEYYRLLDTDTDFGDSIGRHGGDLLGVKNRYTKIIALLGKYKK</sequence>
<proteinExistence type="predicted"/>
<reference evidence="3 4" key="1">
    <citation type="submission" date="2017-08" db="EMBL/GenBank/DDBJ databases">
        <title>Genomic and metabolic characterisation of spoilage-associated Pseudomonas species.</title>
        <authorList>
            <person name="Stanborough T."/>
            <person name="Fegan N."/>
            <person name="Powell S.M."/>
            <person name="Singh T."/>
            <person name="Tamplin M.L."/>
            <person name="Chandry P.S."/>
        </authorList>
    </citation>
    <scope>NUCLEOTIDE SEQUENCE [LARGE SCALE GENOMIC DNA]</scope>
    <source>
        <strain evidence="3 4">L1814</strain>
    </source>
</reference>
<accession>A0ABX4GHQ3</accession>
<dbReference type="PANTHER" id="PTHR39639">
    <property type="entry name" value="CHROMOSOME 16, WHOLE GENOME SHOTGUN SEQUENCE"/>
    <property type="match status" value="1"/>
</dbReference>
<evidence type="ECO:0000313" key="3">
    <source>
        <dbReference type="EMBL" id="OZY53649.1"/>
    </source>
</evidence>
<dbReference type="PANTHER" id="PTHR39639:SF1">
    <property type="entry name" value="DUF262 DOMAIN-CONTAINING PROTEIN"/>
    <property type="match status" value="1"/>
</dbReference>
<protein>
    <recommendedName>
        <fullName evidence="2">GmrSD restriction endonucleases N-terminal domain-containing protein</fullName>
    </recommendedName>
</protein>
<comment type="caution">
    <text evidence="3">The sequence shown here is derived from an EMBL/GenBank/DDBJ whole genome shotgun (WGS) entry which is preliminary data.</text>
</comment>
<gene>
    <name evidence="3" type="ORF">CJF38_19070</name>
</gene>
<dbReference type="InterPro" id="IPR004919">
    <property type="entry name" value="GmrSD_N"/>
</dbReference>
<dbReference type="Proteomes" id="UP000216897">
    <property type="component" value="Unassembled WGS sequence"/>
</dbReference>
<organism evidence="3 4">
    <name type="scientific">Pseudomonas lundensis</name>
    <dbReference type="NCBI Taxonomy" id="86185"/>
    <lineage>
        <taxon>Bacteria</taxon>
        <taxon>Pseudomonadati</taxon>
        <taxon>Pseudomonadota</taxon>
        <taxon>Gammaproteobacteria</taxon>
        <taxon>Pseudomonadales</taxon>
        <taxon>Pseudomonadaceae</taxon>
        <taxon>Pseudomonas</taxon>
    </lineage>
</organism>
<feature type="compositionally biased region" description="Acidic residues" evidence="1">
    <location>
        <begin position="10"/>
        <end position="24"/>
    </location>
</feature>